<feature type="transmembrane region" description="Helical" evidence="2">
    <location>
        <begin position="33"/>
        <end position="52"/>
    </location>
</feature>
<dbReference type="Proteomes" id="UP001055153">
    <property type="component" value="Unassembled WGS sequence"/>
</dbReference>
<evidence type="ECO:0000256" key="2">
    <source>
        <dbReference type="SAM" id="Phobius"/>
    </source>
</evidence>
<sequence length="149" mass="14992">MTVRTALPAVPGPGPPGGCPGPSSSCMVTRRRGVTALLVAAIAAAGLLPAAARQASGALRGKPVMDIVVLLRPEAAERARRGAASAFQAALAPYGGVARPQHPTVADPLLSRYFIVSGVPSDRQDAVVAALLKADGVEAAYVQPTPALP</sequence>
<feature type="compositionally biased region" description="Pro residues" evidence="1">
    <location>
        <begin position="10"/>
        <end position="19"/>
    </location>
</feature>
<proteinExistence type="predicted"/>
<protein>
    <recommendedName>
        <fullName evidence="5">SPOR domain-containing protein</fullName>
    </recommendedName>
</protein>
<keyword evidence="4" id="KW-1185">Reference proteome</keyword>
<gene>
    <name evidence="3" type="ORF">GMJLKIPL_1677</name>
</gene>
<keyword evidence="2" id="KW-0812">Transmembrane</keyword>
<feature type="region of interest" description="Disordered" evidence="1">
    <location>
        <begin position="1"/>
        <end position="22"/>
    </location>
</feature>
<keyword evidence="2" id="KW-1133">Transmembrane helix</keyword>
<evidence type="ECO:0000313" key="3">
    <source>
        <dbReference type="EMBL" id="GJD99759.1"/>
    </source>
</evidence>
<comment type="caution">
    <text evidence="3">The sequence shown here is derived from an EMBL/GenBank/DDBJ whole genome shotgun (WGS) entry which is preliminary data.</text>
</comment>
<reference evidence="3" key="1">
    <citation type="journal article" date="2021" name="Front. Microbiol.">
        <title>Comprehensive Comparative Genomics and Phenotyping of Methylobacterium Species.</title>
        <authorList>
            <person name="Alessa O."/>
            <person name="Ogura Y."/>
            <person name="Fujitani Y."/>
            <person name="Takami H."/>
            <person name="Hayashi T."/>
            <person name="Sahin N."/>
            <person name="Tani A."/>
        </authorList>
    </citation>
    <scope>NUCLEOTIDE SEQUENCE</scope>
    <source>
        <strain evidence="3">DSM 17168</strain>
    </source>
</reference>
<organism evidence="3 4">
    <name type="scientific">Methylobacterium isbiliense</name>
    <dbReference type="NCBI Taxonomy" id="315478"/>
    <lineage>
        <taxon>Bacteria</taxon>
        <taxon>Pseudomonadati</taxon>
        <taxon>Pseudomonadota</taxon>
        <taxon>Alphaproteobacteria</taxon>
        <taxon>Hyphomicrobiales</taxon>
        <taxon>Methylobacteriaceae</taxon>
        <taxon>Methylobacterium</taxon>
    </lineage>
</organism>
<keyword evidence="2" id="KW-0472">Membrane</keyword>
<name>A0ABQ4S9A7_9HYPH</name>
<accession>A0ABQ4S9A7</accession>
<evidence type="ECO:0000313" key="4">
    <source>
        <dbReference type="Proteomes" id="UP001055153"/>
    </source>
</evidence>
<evidence type="ECO:0008006" key="5">
    <source>
        <dbReference type="Google" id="ProtNLM"/>
    </source>
</evidence>
<dbReference type="EMBL" id="BPQQ01000018">
    <property type="protein sequence ID" value="GJD99759.1"/>
    <property type="molecule type" value="Genomic_DNA"/>
</dbReference>
<evidence type="ECO:0000256" key="1">
    <source>
        <dbReference type="SAM" id="MobiDB-lite"/>
    </source>
</evidence>
<reference evidence="3" key="2">
    <citation type="submission" date="2021-08" db="EMBL/GenBank/DDBJ databases">
        <authorList>
            <person name="Tani A."/>
            <person name="Ola A."/>
            <person name="Ogura Y."/>
            <person name="Katsura K."/>
            <person name="Hayashi T."/>
        </authorList>
    </citation>
    <scope>NUCLEOTIDE SEQUENCE</scope>
    <source>
        <strain evidence="3">DSM 17168</strain>
    </source>
</reference>